<feature type="transmembrane region" description="Helical" evidence="1">
    <location>
        <begin position="140"/>
        <end position="160"/>
    </location>
</feature>
<accession>F0EWJ2</accession>
<dbReference type="AlphaFoldDB" id="F0EWJ2"/>
<keyword evidence="1" id="KW-0812">Transmembrane</keyword>
<feature type="transmembrane region" description="Helical" evidence="1">
    <location>
        <begin position="227"/>
        <end position="246"/>
    </location>
</feature>
<dbReference type="STRING" id="888741.HMPREF9098_0228"/>
<keyword evidence="1" id="KW-0472">Membrane</keyword>
<comment type="caution">
    <text evidence="2">The sequence shown here is derived from an EMBL/GenBank/DDBJ whole genome shotgun (WGS) entry which is preliminary data.</text>
</comment>
<feature type="transmembrane region" description="Helical" evidence="1">
    <location>
        <begin position="258"/>
        <end position="279"/>
    </location>
</feature>
<dbReference type="HOGENOM" id="CLU_743727_0_0_4"/>
<proteinExistence type="predicted"/>
<feature type="transmembrane region" description="Helical" evidence="1">
    <location>
        <begin position="375"/>
        <end position="396"/>
    </location>
</feature>
<dbReference type="EMBL" id="AEWV01000006">
    <property type="protein sequence ID" value="EGC18079.1"/>
    <property type="molecule type" value="Genomic_DNA"/>
</dbReference>
<feature type="transmembrane region" description="Helical" evidence="1">
    <location>
        <begin position="330"/>
        <end position="363"/>
    </location>
</feature>
<feature type="transmembrane region" description="Helical" evidence="1">
    <location>
        <begin position="20"/>
        <end position="42"/>
    </location>
</feature>
<feature type="transmembrane region" description="Helical" evidence="1">
    <location>
        <begin position="109"/>
        <end position="134"/>
    </location>
</feature>
<feature type="transmembrane region" description="Helical" evidence="1">
    <location>
        <begin position="180"/>
        <end position="198"/>
    </location>
</feature>
<gene>
    <name evidence="2" type="ORF">HMPREF9098_0228</name>
</gene>
<evidence type="ECO:0000313" key="3">
    <source>
        <dbReference type="Proteomes" id="UP000004088"/>
    </source>
</evidence>
<reference evidence="2 3" key="1">
    <citation type="submission" date="2011-01" db="EMBL/GenBank/DDBJ databases">
        <authorList>
            <person name="Muzny D."/>
            <person name="Qin X."/>
            <person name="Deng J."/>
            <person name="Jiang H."/>
            <person name="Liu Y."/>
            <person name="Qu J."/>
            <person name="Song X.-Z."/>
            <person name="Zhang L."/>
            <person name="Thornton R."/>
            <person name="Coyle M."/>
            <person name="Francisco L."/>
            <person name="Jackson L."/>
            <person name="Javaid M."/>
            <person name="Korchina V."/>
            <person name="Kovar C."/>
            <person name="Mata R."/>
            <person name="Mathew T."/>
            <person name="Ngo R."/>
            <person name="Nguyen L."/>
            <person name="Nguyen N."/>
            <person name="Okwuonu G."/>
            <person name="Ongeri F."/>
            <person name="Pham C."/>
            <person name="Simmons D."/>
            <person name="Wilczek-Boney K."/>
            <person name="Hale W."/>
            <person name="Jakkamsetti A."/>
            <person name="Pham P."/>
            <person name="Ruth R."/>
            <person name="San Lucas F."/>
            <person name="Warren J."/>
            <person name="Zhang J."/>
            <person name="Zhao Z."/>
            <person name="Zhou C."/>
            <person name="Zhu D."/>
            <person name="Lee S."/>
            <person name="Bess C."/>
            <person name="Blankenburg K."/>
            <person name="Forbes L."/>
            <person name="Fu Q."/>
            <person name="Gubbala S."/>
            <person name="Hirani K."/>
            <person name="Jayaseelan J.C."/>
            <person name="Lara F."/>
            <person name="Munidasa M."/>
            <person name="Palculict T."/>
            <person name="Patil S."/>
            <person name="Pu L.-L."/>
            <person name="Saada N."/>
            <person name="Tang L."/>
            <person name="Weissenberger G."/>
            <person name="Zhu Y."/>
            <person name="Hemphill L."/>
            <person name="Shang Y."/>
            <person name="Youmans B."/>
            <person name="Ayvaz T."/>
            <person name="Ross M."/>
            <person name="Santibanez J."/>
            <person name="Aqrawi P."/>
            <person name="Gross S."/>
            <person name="Joshi V."/>
            <person name="Fowler G."/>
            <person name="Nazareth L."/>
            <person name="Reid J."/>
            <person name="Worley K."/>
            <person name="Petrosino J."/>
            <person name="Highlander S."/>
            <person name="Gibbs R."/>
        </authorList>
    </citation>
    <scope>NUCLEOTIDE SEQUENCE [LARGE SCALE GENOMIC DNA]</scope>
    <source>
        <strain evidence="2 3">ATCC 33394</strain>
    </source>
</reference>
<dbReference type="Proteomes" id="UP000004088">
    <property type="component" value="Unassembled WGS sequence"/>
</dbReference>
<evidence type="ECO:0000256" key="1">
    <source>
        <dbReference type="SAM" id="Phobius"/>
    </source>
</evidence>
<dbReference type="RefSeq" id="WP_003781109.1">
    <property type="nucleotide sequence ID" value="NZ_GL870929.1"/>
</dbReference>
<organism evidence="2 3">
    <name type="scientific">Kingella denitrificans ATCC 33394</name>
    <dbReference type="NCBI Taxonomy" id="888741"/>
    <lineage>
        <taxon>Bacteria</taxon>
        <taxon>Pseudomonadati</taxon>
        <taxon>Pseudomonadota</taxon>
        <taxon>Betaproteobacteria</taxon>
        <taxon>Neisseriales</taxon>
        <taxon>Neisseriaceae</taxon>
        <taxon>Kingella</taxon>
    </lineage>
</organism>
<name>F0EWJ2_9NEIS</name>
<feature type="transmembrane region" description="Helical" evidence="1">
    <location>
        <begin position="58"/>
        <end position="78"/>
    </location>
</feature>
<evidence type="ECO:0000313" key="2">
    <source>
        <dbReference type="EMBL" id="EGC18079.1"/>
    </source>
</evidence>
<sequence length="397" mass="44362">MKSSVRIPKIFVNAEFQRLLWLNLNWGLIASVILVFGLFILMKTGTAMRIDSIHLAEYLAILGVSGLSFSVLACLILISRSLKRDISSNMFDQLRMSSLSPWQMAYSRLIAAPVLGWVVFACSWLCLIAAYMIALPKNDITMMTFAMLPLSVWTLLCLFLTNSLQFKRGLQQWSGNGTQIVLLIINAAIMQPHLLGALSDIREKFDSADFTNSFVNFMMTPSSVVEAAFSSIWPAILMSIAVNAAMAQRLHLRPSKHIFLLCSLLLPFTYASQMLAMPWPLTCLQLAFSYASTAALSILCQDNRPSTFQTGLQALSQGDFRRAFNHLPSWIFLLPLALVFSSLISTILAITLLVNLLVLWCVVTVCCSKQLRFNSITIALCANALLHILYYIAFFMR</sequence>
<keyword evidence="1" id="KW-1133">Transmembrane helix</keyword>
<keyword evidence="3" id="KW-1185">Reference proteome</keyword>
<protein>
    <submittedName>
        <fullName evidence="2">Uncharacterized protein</fullName>
    </submittedName>
</protein>